<organism evidence="2 3">
    <name type="scientific">Araneus ventricosus</name>
    <name type="common">Orbweaver spider</name>
    <name type="synonym">Epeira ventricosa</name>
    <dbReference type="NCBI Taxonomy" id="182803"/>
    <lineage>
        <taxon>Eukaryota</taxon>
        <taxon>Metazoa</taxon>
        <taxon>Ecdysozoa</taxon>
        <taxon>Arthropoda</taxon>
        <taxon>Chelicerata</taxon>
        <taxon>Arachnida</taxon>
        <taxon>Araneae</taxon>
        <taxon>Araneomorphae</taxon>
        <taxon>Entelegynae</taxon>
        <taxon>Araneoidea</taxon>
        <taxon>Araneidae</taxon>
        <taxon>Araneus</taxon>
    </lineage>
</organism>
<proteinExistence type="predicted"/>
<sequence length="109" mass="12169">MVCPAHLRPESKITCRALDLNRVTSGNRYFISCRWQSLSFEAAKLQARDLIPRKIRCAHGPCASKIYIDTVADIEAMHVFSPLAGVVGMFREKVPTQMSLLSSDNCSKL</sequence>
<dbReference type="EMBL" id="BGPR01056642">
    <property type="protein sequence ID" value="GBO33118.1"/>
    <property type="molecule type" value="Genomic_DNA"/>
</dbReference>
<dbReference type="EMBL" id="BGPR01056636">
    <property type="protein sequence ID" value="GBO33107.1"/>
    <property type="molecule type" value="Genomic_DNA"/>
</dbReference>
<protein>
    <submittedName>
        <fullName evidence="2">Uncharacterized protein</fullName>
    </submittedName>
</protein>
<dbReference type="Proteomes" id="UP000499080">
    <property type="component" value="Unassembled WGS sequence"/>
</dbReference>
<evidence type="ECO:0000313" key="1">
    <source>
        <dbReference type="EMBL" id="GBO33107.1"/>
    </source>
</evidence>
<evidence type="ECO:0000313" key="3">
    <source>
        <dbReference type="Proteomes" id="UP000499080"/>
    </source>
</evidence>
<name>A0A4Y2W9B5_ARAVE</name>
<gene>
    <name evidence="2" type="ORF">AVEN_189454_1</name>
    <name evidence="1" type="ORF">AVEN_36828_1</name>
</gene>
<keyword evidence="3" id="KW-1185">Reference proteome</keyword>
<reference evidence="2 3" key="1">
    <citation type="journal article" date="2019" name="Sci. Rep.">
        <title>Orb-weaving spider Araneus ventricosus genome elucidates the spidroin gene catalogue.</title>
        <authorList>
            <person name="Kono N."/>
            <person name="Nakamura H."/>
            <person name="Ohtoshi R."/>
            <person name="Moran D.A.P."/>
            <person name="Shinohara A."/>
            <person name="Yoshida Y."/>
            <person name="Fujiwara M."/>
            <person name="Mori M."/>
            <person name="Tomita M."/>
            <person name="Arakawa K."/>
        </authorList>
    </citation>
    <scope>NUCLEOTIDE SEQUENCE [LARGE SCALE GENOMIC DNA]</scope>
</reference>
<comment type="caution">
    <text evidence="2">The sequence shown here is derived from an EMBL/GenBank/DDBJ whole genome shotgun (WGS) entry which is preliminary data.</text>
</comment>
<evidence type="ECO:0000313" key="2">
    <source>
        <dbReference type="EMBL" id="GBO33118.1"/>
    </source>
</evidence>
<dbReference type="AlphaFoldDB" id="A0A4Y2W9B5"/>
<accession>A0A4Y2W9B5</accession>